<proteinExistence type="predicted"/>
<comment type="caution">
    <text evidence="2">The sequence shown here is derived from an EMBL/GenBank/DDBJ whole genome shotgun (WGS) entry which is preliminary data.</text>
</comment>
<organism evidence="2 3">
    <name type="scientific">Blastopirellula retiformator</name>
    <dbReference type="NCBI Taxonomy" id="2527970"/>
    <lineage>
        <taxon>Bacteria</taxon>
        <taxon>Pseudomonadati</taxon>
        <taxon>Planctomycetota</taxon>
        <taxon>Planctomycetia</taxon>
        <taxon>Pirellulales</taxon>
        <taxon>Pirellulaceae</taxon>
        <taxon>Blastopirellula</taxon>
    </lineage>
</organism>
<gene>
    <name evidence="2" type="ORF">Enr8_01850</name>
</gene>
<accession>A0A5C5VKH1</accession>
<feature type="transmembrane region" description="Helical" evidence="1">
    <location>
        <begin position="104"/>
        <end position="123"/>
    </location>
</feature>
<dbReference type="Proteomes" id="UP000318878">
    <property type="component" value="Unassembled WGS sequence"/>
</dbReference>
<evidence type="ECO:0000256" key="1">
    <source>
        <dbReference type="SAM" id="Phobius"/>
    </source>
</evidence>
<feature type="transmembrane region" description="Helical" evidence="1">
    <location>
        <begin position="80"/>
        <end position="98"/>
    </location>
</feature>
<name>A0A5C5VKH1_9BACT</name>
<feature type="transmembrane region" description="Helical" evidence="1">
    <location>
        <begin position="14"/>
        <end position="38"/>
    </location>
</feature>
<dbReference type="AlphaFoldDB" id="A0A5C5VKH1"/>
<dbReference type="OrthoDB" id="9775735at2"/>
<protein>
    <submittedName>
        <fullName evidence="2">Uncharacterized protein</fullName>
    </submittedName>
</protein>
<feature type="transmembrane region" description="Helical" evidence="1">
    <location>
        <begin position="144"/>
        <end position="167"/>
    </location>
</feature>
<evidence type="ECO:0000313" key="2">
    <source>
        <dbReference type="EMBL" id="TWT38493.1"/>
    </source>
</evidence>
<keyword evidence="1" id="KW-0812">Transmembrane</keyword>
<dbReference type="EMBL" id="SJPF01000001">
    <property type="protein sequence ID" value="TWT38493.1"/>
    <property type="molecule type" value="Genomic_DNA"/>
</dbReference>
<sequence length="171" mass="19317">MVEEQDEVRPSTELVSWTIAFQILMCVAAGFLLGMAVRFYQFQYGWNVDMFLPLALLLVPVSIVFVLYRSVFRRIRMPGSRGPLVILPLFYGLIMLLMCLGLPYSIPFMIVVSVIFAMLYRIVVLDQQWQQSLVEQDVPPRSGFTLMGLMVGFVGLSITLAIARLIVVGMS</sequence>
<keyword evidence="1" id="KW-0472">Membrane</keyword>
<reference evidence="2 3" key="1">
    <citation type="submission" date="2019-02" db="EMBL/GenBank/DDBJ databases">
        <title>Deep-cultivation of Planctomycetes and their phenomic and genomic characterization uncovers novel biology.</title>
        <authorList>
            <person name="Wiegand S."/>
            <person name="Jogler M."/>
            <person name="Boedeker C."/>
            <person name="Pinto D."/>
            <person name="Vollmers J."/>
            <person name="Rivas-Marin E."/>
            <person name="Kohn T."/>
            <person name="Peeters S.H."/>
            <person name="Heuer A."/>
            <person name="Rast P."/>
            <person name="Oberbeckmann S."/>
            <person name="Bunk B."/>
            <person name="Jeske O."/>
            <person name="Meyerdierks A."/>
            <person name="Storesund J.E."/>
            <person name="Kallscheuer N."/>
            <person name="Luecker S."/>
            <person name="Lage O.M."/>
            <person name="Pohl T."/>
            <person name="Merkel B.J."/>
            <person name="Hornburger P."/>
            <person name="Mueller R.-W."/>
            <person name="Bruemmer F."/>
            <person name="Labrenz M."/>
            <person name="Spormann A.M."/>
            <person name="Op Den Camp H."/>
            <person name="Overmann J."/>
            <person name="Amann R."/>
            <person name="Jetten M.S.M."/>
            <person name="Mascher T."/>
            <person name="Medema M.H."/>
            <person name="Devos D.P."/>
            <person name="Kaster A.-K."/>
            <person name="Ovreas L."/>
            <person name="Rohde M."/>
            <person name="Galperin M.Y."/>
            <person name="Jogler C."/>
        </authorList>
    </citation>
    <scope>NUCLEOTIDE SEQUENCE [LARGE SCALE GENOMIC DNA]</scope>
    <source>
        <strain evidence="2 3">Enr8</strain>
    </source>
</reference>
<feature type="transmembrane region" description="Helical" evidence="1">
    <location>
        <begin position="50"/>
        <end position="68"/>
    </location>
</feature>
<keyword evidence="1" id="KW-1133">Transmembrane helix</keyword>
<keyword evidence="3" id="KW-1185">Reference proteome</keyword>
<dbReference type="RefSeq" id="WP_146428742.1">
    <property type="nucleotide sequence ID" value="NZ_SJPF01000001.1"/>
</dbReference>
<evidence type="ECO:0000313" key="3">
    <source>
        <dbReference type="Proteomes" id="UP000318878"/>
    </source>
</evidence>